<sequence>MHRVVGSGRRGPFRCHAIVLRAEGRFCYASRAGRETLRAKGQVFRRKLLENRLHNGNCVAISTLLLPLARCCIALAKGGVSMDHVLILPIGHYQSVAELFAEVVEEVNKCCLKEITRVLTYSCSWKCGLEGLFIHTTGVAQMMRRKGMRDNMFHEILQASGVAHTKQRAWRSTLVDRMERDSAERRNTQEKDRHTQQVIIALLKHQMDMLEILIDLRIQVILPCLPLQSVDNCILGPPYAPCPYIPHIFWGHCSTPTLHPEGEYTQSELQVH</sequence>
<reference evidence="1" key="1">
    <citation type="submission" date="2021-09" db="EMBL/GenBank/DDBJ databases">
        <title>The genome of Mauremys mutica provides insights into the evolution of semi-aquatic lifestyle.</title>
        <authorList>
            <person name="Gong S."/>
            <person name="Gao Y."/>
        </authorList>
    </citation>
    <scope>NUCLEOTIDE SEQUENCE</scope>
    <source>
        <strain evidence="1">MM-2020</strain>
        <tissue evidence="1">Muscle</tissue>
    </source>
</reference>
<evidence type="ECO:0000313" key="2">
    <source>
        <dbReference type="Proteomes" id="UP000827986"/>
    </source>
</evidence>
<accession>A0A9D4AMZ8</accession>
<comment type="caution">
    <text evidence="1">The sequence shown here is derived from an EMBL/GenBank/DDBJ whole genome shotgun (WGS) entry which is preliminary data.</text>
</comment>
<organism evidence="1 2">
    <name type="scientific">Mauremys mutica</name>
    <name type="common">yellowpond turtle</name>
    <dbReference type="NCBI Taxonomy" id="74926"/>
    <lineage>
        <taxon>Eukaryota</taxon>
        <taxon>Metazoa</taxon>
        <taxon>Chordata</taxon>
        <taxon>Craniata</taxon>
        <taxon>Vertebrata</taxon>
        <taxon>Euteleostomi</taxon>
        <taxon>Archelosauria</taxon>
        <taxon>Testudinata</taxon>
        <taxon>Testudines</taxon>
        <taxon>Cryptodira</taxon>
        <taxon>Durocryptodira</taxon>
        <taxon>Testudinoidea</taxon>
        <taxon>Geoemydidae</taxon>
        <taxon>Geoemydinae</taxon>
        <taxon>Mauremys</taxon>
    </lineage>
</organism>
<dbReference type="EMBL" id="JAHDVG010000486">
    <property type="protein sequence ID" value="KAH1168432.1"/>
    <property type="molecule type" value="Genomic_DNA"/>
</dbReference>
<keyword evidence="2" id="KW-1185">Reference proteome</keyword>
<dbReference type="Proteomes" id="UP000827986">
    <property type="component" value="Unassembled WGS sequence"/>
</dbReference>
<dbReference type="AlphaFoldDB" id="A0A9D4AMZ8"/>
<proteinExistence type="predicted"/>
<protein>
    <submittedName>
        <fullName evidence="1">Uncharacterized protein</fullName>
    </submittedName>
</protein>
<evidence type="ECO:0000313" key="1">
    <source>
        <dbReference type="EMBL" id="KAH1168432.1"/>
    </source>
</evidence>
<gene>
    <name evidence="1" type="ORF">KIL84_003915</name>
</gene>
<name>A0A9D4AMZ8_9SAUR</name>